<gene>
    <name evidence="1" type="primary">hycI</name>
    <name evidence="1" type="ORF">KDN34_04500</name>
</gene>
<dbReference type="EC" id="3.4.23.51" evidence="1"/>
<dbReference type="InterPro" id="IPR023430">
    <property type="entry name" value="Pept_HybD-like_dom_sf"/>
</dbReference>
<dbReference type="Proteomes" id="UP000679575">
    <property type="component" value="Chromosome"/>
</dbReference>
<dbReference type="NCBIfam" id="TIGR00072">
    <property type="entry name" value="hydrog_prot"/>
    <property type="match status" value="1"/>
</dbReference>
<dbReference type="Gene3D" id="3.40.50.1450">
    <property type="entry name" value="HybD-like"/>
    <property type="match status" value="1"/>
</dbReference>
<proteinExistence type="predicted"/>
<dbReference type="SUPFAM" id="SSF53163">
    <property type="entry name" value="HybD-like"/>
    <property type="match status" value="1"/>
</dbReference>
<evidence type="ECO:0000313" key="1">
    <source>
        <dbReference type="EMBL" id="QUN06714.1"/>
    </source>
</evidence>
<dbReference type="PRINTS" id="PR00446">
    <property type="entry name" value="HYDRGNUPTAKE"/>
</dbReference>
<dbReference type="PANTHER" id="PTHR30302:SF4">
    <property type="entry name" value="HYDROGENASE 3 MATURATION PROTEASE"/>
    <property type="match status" value="1"/>
</dbReference>
<dbReference type="RefSeq" id="WP_212595725.1">
    <property type="nucleotide sequence ID" value="NZ_CP073587.1"/>
</dbReference>
<accession>A0ABX7YVC5</accession>
<evidence type="ECO:0000313" key="2">
    <source>
        <dbReference type="Proteomes" id="UP000679575"/>
    </source>
</evidence>
<organism evidence="1 2">
    <name type="scientific">Shewanella yunxiaonensis</name>
    <dbReference type="NCBI Taxonomy" id="2829809"/>
    <lineage>
        <taxon>Bacteria</taxon>
        <taxon>Pseudomonadati</taxon>
        <taxon>Pseudomonadota</taxon>
        <taxon>Gammaproteobacteria</taxon>
        <taxon>Alteromonadales</taxon>
        <taxon>Shewanellaceae</taxon>
        <taxon>Shewanella</taxon>
    </lineage>
</organism>
<keyword evidence="2" id="KW-1185">Reference proteome</keyword>
<dbReference type="InterPro" id="IPR000671">
    <property type="entry name" value="Peptidase_A31"/>
</dbReference>
<dbReference type="GO" id="GO:0016787">
    <property type="term" value="F:hydrolase activity"/>
    <property type="evidence" value="ECO:0007669"/>
    <property type="project" value="UniProtKB-KW"/>
</dbReference>
<dbReference type="EMBL" id="CP073587">
    <property type="protein sequence ID" value="QUN06714.1"/>
    <property type="molecule type" value="Genomic_DNA"/>
</dbReference>
<protein>
    <submittedName>
        <fullName evidence="1">Hydrogenase maturation peptidase HycI</fullName>
        <ecNumber evidence="1">3.4.23.51</ecNumber>
    </submittedName>
</protein>
<name>A0ABX7YVC5_9GAMM</name>
<keyword evidence="1" id="KW-0378">Hydrolase</keyword>
<dbReference type="InterPro" id="IPR004420">
    <property type="entry name" value="Pept_A31_hyd_mat_HycI"/>
</dbReference>
<dbReference type="CDD" id="cd06067">
    <property type="entry name" value="H2MP_MemB-H2evol"/>
    <property type="match status" value="1"/>
</dbReference>
<dbReference type="PANTHER" id="PTHR30302">
    <property type="entry name" value="HYDROGENASE 1 MATURATION PROTEASE"/>
    <property type="match status" value="1"/>
</dbReference>
<sequence>MTNASQETDIATAKVLLCVGNSMMGDDGAGPLLAQQLVDRPIYGWQVVDGGSAPETETVHIRDLTPELLVVVDATEMGLNPGEIRQVDPDCIGEMMLMSTHSMPLNYLIDDLRDAVAEVVMIGIQPDIVGFCYPMTAAVSQAVSALHRQLADGSWRKIPRLAAADECC</sequence>
<reference evidence="1 2" key="1">
    <citation type="submission" date="2021-04" db="EMBL/GenBank/DDBJ databases">
        <title>Novel species identification of genus Shewanella.</title>
        <authorList>
            <person name="Liu G."/>
        </authorList>
    </citation>
    <scope>NUCLEOTIDE SEQUENCE [LARGE SCALE GENOMIC DNA]</scope>
    <source>
        <strain evidence="1 2">FJAT-54481</strain>
    </source>
</reference>
<dbReference type="Pfam" id="PF01750">
    <property type="entry name" value="HycI"/>
    <property type="match status" value="1"/>
</dbReference>
<dbReference type="NCBIfam" id="TIGR00142">
    <property type="entry name" value="hycI"/>
    <property type="match status" value="1"/>
</dbReference>